<evidence type="ECO:0000313" key="4">
    <source>
        <dbReference type="Proteomes" id="UP000028782"/>
    </source>
</evidence>
<comment type="similarity">
    <text evidence="1">Belongs to the UPF0065 (bug) family.</text>
</comment>
<dbReference type="Pfam" id="PF03401">
    <property type="entry name" value="TctC"/>
    <property type="match status" value="1"/>
</dbReference>
<dbReference type="KEGG" id="ctes:O987_07935"/>
<organism evidence="3 4">
    <name type="scientific">Comamonas testosteroni TK102</name>
    <dbReference type="NCBI Taxonomy" id="1392005"/>
    <lineage>
        <taxon>Bacteria</taxon>
        <taxon>Pseudomonadati</taxon>
        <taxon>Pseudomonadota</taxon>
        <taxon>Betaproteobacteria</taxon>
        <taxon>Burkholderiales</taxon>
        <taxon>Comamonadaceae</taxon>
        <taxon>Comamonas</taxon>
    </lineage>
</organism>
<dbReference type="InterPro" id="IPR042100">
    <property type="entry name" value="Bug_dom1"/>
</dbReference>
<dbReference type="SUPFAM" id="SSF53850">
    <property type="entry name" value="Periplasmic binding protein-like II"/>
    <property type="match status" value="1"/>
</dbReference>
<dbReference type="Gene3D" id="3.40.190.10">
    <property type="entry name" value="Periplasmic binding protein-like II"/>
    <property type="match status" value="1"/>
</dbReference>
<dbReference type="InterPro" id="IPR005064">
    <property type="entry name" value="BUG"/>
</dbReference>
<dbReference type="HOGENOM" id="CLU_045683_1_2_4"/>
<dbReference type="AlphaFoldDB" id="A0A076PJD1"/>
<dbReference type="RefSeq" id="WP_043371468.1">
    <property type="nucleotide sequence ID" value="NZ_CP006704.1"/>
</dbReference>
<name>A0A076PJD1_COMTE</name>
<dbReference type="Proteomes" id="UP000028782">
    <property type="component" value="Chromosome"/>
</dbReference>
<evidence type="ECO:0000256" key="1">
    <source>
        <dbReference type="ARBA" id="ARBA00006987"/>
    </source>
</evidence>
<keyword evidence="2" id="KW-0732">Signal</keyword>
<evidence type="ECO:0000313" key="3">
    <source>
        <dbReference type="EMBL" id="AIJ45733.1"/>
    </source>
</evidence>
<dbReference type="Gene3D" id="3.40.190.150">
    <property type="entry name" value="Bordetella uptake gene, domain 1"/>
    <property type="match status" value="1"/>
</dbReference>
<gene>
    <name evidence="3" type="ORF">O987_07935</name>
</gene>
<proteinExistence type="inferred from homology"/>
<dbReference type="EMBL" id="CP006704">
    <property type="protein sequence ID" value="AIJ45733.1"/>
    <property type="molecule type" value="Genomic_DNA"/>
</dbReference>
<feature type="chain" id="PRO_5001715788" evidence="2">
    <location>
        <begin position="23"/>
        <end position="328"/>
    </location>
</feature>
<reference evidence="3 4" key="1">
    <citation type="journal article" date="2014" name="Genome Announc.">
        <title>Complete Genome Sequence of Polychlorinated Biphenyl Degrader Comamonas testosteroni TK102 (NBRC 109938).</title>
        <authorList>
            <person name="Fukuda K."/>
            <person name="Hosoyama A."/>
            <person name="Tsuchikane K."/>
            <person name="Ohji S."/>
            <person name="Yamazoe A."/>
            <person name="Fujita N."/>
            <person name="Shintani M."/>
            <person name="Kimbara K."/>
        </authorList>
    </citation>
    <scope>NUCLEOTIDE SEQUENCE [LARGE SCALE GENOMIC DNA]</scope>
    <source>
        <strain evidence="3">TK102</strain>
    </source>
</reference>
<feature type="signal peptide" evidence="2">
    <location>
        <begin position="1"/>
        <end position="22"/>
    </location>
</feature>
<dbReference type="PANTHER" id="PTHR42928">
    <property type="entry name" value="TRICARBOXYLATE-BINDING PROTEIN"/>
    <property type="match status" value="1"/>
</dbReference>
<dbReference type="PANTHER" id="PTHR42928:SF5">
    <property type="entry name" value="BLR1237 PROTEIN"/>
    <property type="match status" value="1"/>
</dbReference>
<sequence>MHPAINRRRALAVLGSTIACQAAPSAALAQAFPSKPVRIIVPYPTGGFNDTLARLAAAKLTLQWKQPVIVDNRPGAGTTIGTQAAANAAPDGHTLLVVQFPFAANPWLYKKLPYDTQKAFAPVILAGRSPMLLLSHAGSSLRTLQDVVNAAKAKPGQLNYGTSGPGSSNHLAMALFERRSGTHMNQVPYKGSTPLLTDLAGGQVELAVDLLPHALPFIQSGKVRPLAIATSQRSPLMPELPTAAELGVAGYEAAGWHGFVVPQGTPTSVVTKINRDLNAMLIQDDVRKIFAQQGVVPDGGTPEQFSTFIDSQLALWKKVVEDARITAE</sequence>
<accession>A0A076PJD1</accession>
<dbReference type="PROSITE" id="PS51257">
    <property type="entry name" value="PROKAR_LIPOPROTEIN"/>
    <property type="match status" value="1"/>
</dbReference>
<dbReference type="PIRSF" id="PIRSF017082">
    <property type="entry name" value="YflP"/>
    <property type="match status" value="1"/>
</dbReference>
<evidence type="ECO:0000256" key="2">
    <source>
        <dbReference type="SAM" id="SignalP"/>
    </source>
</evidence>
<dbReference type="CDD" id="cd13578">
    <property type="entry name" value="PBP2_Bug27"/>
    <property type="match status" value="1"/>
</dbReference>
<protein>
    <submittedName>
        <fullName evidence="3">MFS transporter</fullName>
    </submittedName>
</protein>